<evidence type="ECO:0000256" key="3">
    <source>
        <dbReference type="ARBA" id="ARBA00023242"/>
    </source>
</evidence>
<protein>
    <recommendedName>
        <fullName evidence="5">Nucleoporin Nup54 alpha-helical domain-containing protein</fullName>
    </recommendedName>
</protein>
<name>A0A9P6QGT6_9FUNG</name>
<evidence type="ECO:0000313" key="6">
    <source>
        <dbReference type="EMBL" id="KAG0268438.1"/>
    </source>
</evidence>
<comment type="caution">
    <text evidence="6">The sequence shown here is derived from an EMBL/GenBank/DDBJ whole genome shotgun (WGS) entry which is preliminary data.</text>
</comment>
<dbReference type="GO" id="GO:0006999">
    <property type="term" value="P:nuclear pore organization"/>
    <property type="evidence" value="ECO:0007669"/>
    <property type="project" value="TreeGrafter"/>
</dbReference>
<dbReference type="Pfam" id="PF13874">
    <property type="entry name" value="Nup54"/>
    <property type="match status" value="1"/>
</dbReference>
<dbReference type="InterPro" id="IPR025712">
    <property type="entry name" value="Nup54_alpha-helical_dom"/>
</dbReference>
<dbReference type="EMBL" id="JAAAJB010000051">
    <property type="protein sequence ID" value="KAG0268438.1"/>
    <property type="molecule type" value="Genomic_DNA"/>
</dbReference>
<feature type="compositionally biased region" description="Low complexity" evidence="4">
    <location>
        <begin position="19"/>
        <end position="39"/>
    </location>
</feature>
<dbReference type="OrthoDB" id="6162375at2759"/>
<keyword evidence="7" id="KW-1185">Reference proteome</keyword>
<evidence type="ECO:0000313" key="7">
    <source>
        <dbReference type="Proteomes" id="UP000807716"/>
    </source>
</evidence>
<dbReference type="GO" id="GO:0036228">
    <property type="term" value="P:protein localization to nuclear inner membrane"/>
    <property type="evidence" value="ECO:0007669"/>
    <property type="project" value="TreeGrafter"/>
</dbReference>
<evidence type="ECO:0000259" key="5">
    <source>
        <dbReference type="Pfam" id="PF13874"/>
    </source>
</evidence>
<dbReference type="GO" id="GO:0017056">
    <property type="term" value="F:structural constituent of nuclear pore"/>
    <property type="evidence" value="ECO:0007669"/>
    <property type="project" value="TreeGrafter"/>
</dbReference>
<dbReference type="AlphaFoldDB" id="A0A9P6QGT6"/>
<feature type="compositionally biased region" description="Polar residues" evidence="4">
    <location>
        <begin position="41"/>
        <end position="52"/>
    </location>
</feature>
<organism evidence="6 7">
    <name type="scientific">Actinomortierella ambigua</name>
    <dbReference type="NCBI Taxonomy" id="1343610"/>
    <lineage>
        <taxon>Eukaryota</taxon>
        <taxon>Fungi</taxon>
        <taxon>Fungi incertae sedis</taxon>
        <taxon>Mucoromycota</taxon>
        <taxon>Mortierellomycotina</taxon>
        <taxon>Mortierellomycetes</taxon>
        <taxon>Mortierellales</taxon>
        <taxon>Mortierellaceae</taxon>
        <taxon>Actinomortierella</taxon>
    </lineage>
</organism>
<feature type="compositionally biased region" description="Polar residues" evidence="4">
    <location>
        <begin position="1"/>
        <end position="10"/>
    </location>
</feature>
<gene>
    <name evidence="6" type="ORF">DFQ27_006790</name>
</gene>
<dbReference type="Proteomes" id="UP000807716">
    <property type="component" value="Unassembled WGS sequence"/>
</dbReference>
<feature type="domain" description="Nucleoporin Nup54 alpha-helical" evidence="5">
    <location>
        <begin position="234"/>
        <end position="371"/>
    </location>
</feature>
<dbReference type="PANTHER" id="PTHR13000">
    <property type="entry name" value="NUCLEOPORIN P54"/>
    <property type="match status" value="1"/>
</dbReference>
<keyword evidence="3" id="KW-0539">Nucleus</keyword>
<reference evidence="6" key="1">
    <citation type="journal article" date="2020" name="Fungal Divers.">
        <title>Resolving the Mortierellaceae phylogeny through synthesis of multi-gene phylogenetics and phylogenomics.</title>
        <authorList>
            <person name="Vandepol N."/>
            <person name="Liber J."/>
            <person name="Desiro A."/>
            <person name="Na H."/>
            <person name="Kennedy M."/>
            <person name="Barry K."/>
            <person name="Grigoriev I.V."/>
            <person name="Miller A.N."/>
            <person name="O'Donnell K."/>
            <person name="Stajich J.E."/>
            <person name="Bonito G."/>
        </authorList>
    </citation>
    <scope>NUCLEOTIDE SEQUENCE</scope>
    <source>
        <strain evidence="6">BC1065</strain>
    </source>
</reference>
<accession>A0A9P6QGT6</accession>
<evidence type="ECO:0000256" key="4">
    <source>
        <dbReference type="SAM" id="MobiDB-lite"/>
    </source>
</evidence>
<proteinExistence type="predicted"/>
<dbReference type="GO" id="GO:0006607">
    <property type="term" value="P:NLS-bearing protein import into nucleus"/>
    <property type="evidence" value="ECO:0007669"/>
    <property type="project" value="TreeGrafter"/>
</dbReference>
<dbReference type="GO" id="GO:0044613">
    <property type="term" value="C:nuclear pore central transport channel"/>
    <property type="evidence" value="ECO:0007669"/>
    <property type="project" value="TreeGrafter"/>
</dbReference>
<dbReference type="InterPro" id="IPR024864">
    <property type="entry name" value="Nup54/Nup57/Nup44"/>
</dbReference>
<comment type="subcellular location">
    <subcellularLocation>
        <location evidence="1">Nucleus</location>
    </subcellularLocation>
</comment>
<evidence type="ECO:0000256" key="1">
    <source>
        <dbReference type="ARBA" id="ARBA00004123"/>
    </source>
</evidence>
<dbReference type="Gene3D" id="1.20.5.490">
    <property type="entry name" value="Single helix bin"/>
    <property type="match status" value="1"/>
</dbReference>
<feature type="region of interest" description="Disordered" evidence="4">
    <location>
        <begin position="1"/>
        <end position="54"/>
    </location>
</feature>
<dbReference type="Gene3D" id="1.20.5.170">
    <property type="match status" value="1"/>
</dbReference>
<sequence>MSFFGATTASPFGAPANKPATPTFGGFGTTPAASTPAPSLFGTTPAPTTSSPFGGFGATSAPAVSTPAFGGFGTTTPATSAPAFGGFGATTSAAPATSSPFGGLGTSTTTTPAFGGFGTSTAGTSLFGASTAPKPNPFGFGASTATAAAPNPFGATASHPQGFATGLNTSVGAQVGTTRHQSYIASSRVPNFPVWQNIENIKNAWDPTHPNCEFKFYFYNFVHPDEAKLYTASPNEDRYEWHQAMMASPDPNCMVPVLAVGFGDLKKRMESQDEMTLMQKQKLQEIERRMDELTKHHLIQTASRVREFKRRHIQLSQRVLTLMKRVQIMKNRGVPIKEEEEQLRVRLENALEQLKNPAYFRGKITELWAQVQILKDSKRLHQASDSFSITDETQLEGITKFLEDQQNGLQHITAVLEQDMEDIELLQRKLEEIIPAKP</sequence>
<keyword evidence="2" id="KW-0813">Transport</keyword>
<dbReference type="PANTHER" id="PTHR13000:SF0">
    <property type="entry name" value="NUCLEOPORIN P54"/>
    <property type="match status" value="1"/>
</dbReference>
<evidence type="ECO:0000256" key="2">
    <source>
        <dbReference type="ARBA" id="ARBA00022448"/>
    </source>
</evidence>